<dbReference type="SUPFAM" id="SSF55874">
    <property type="entry name" value="ATPase domain of HSP90 chaperone/DNA topoisomerase II/histidine kinase"/>
    <property type="match status" value="1"/>
</dbReference>
<sequence length="471" mass="52944">MLFVWIALWAVALILLLADPRSPVNRRLSAVALCGGAGALAATLADVLIPYLHANHPRDSLERTLFHLQATSSLTSYYGLPYAYLLFAMAYHPKTASLNAQRVAALVLVVPILLCLLFTPPYNEYNPITYTVVVWWAVPYFLAGTGLVLLRRTHHYSLSHAHWLICLAVLPPVLFAMVMSYILPILGWHRMWIYNIWFVGIGVAVFFIGLFTYGFLGMRVLIDRRRLDSTLRAVTSGTAILHHAIKNDVGKMRLFTEKMQTYANATNQPELLEDIRVVQNASHHIQDMISRVHRRTEDLVIQPIEVELDTLIRDTIKTYEPLLHNIELHLNIPEGWRCTLDPAQVGEALNNLISNAVDAMNGVGHLFITLREGKRELTLEVRDTGPGMDKAKAAKALEPFYTTKSGNEANFGLGLPYAYYVMRKHGGSLHIRSKPGVGTRVYLLFPKRNVKAVKMKTQSDAAHADRREVHG</sequence>
<keyword evidence="3" id="KW-0597">Phosphoprotein</keyword>
<evidence type="ECO:0000256" key="6">
    <source>
        <dbReference type="ARBA" id="ARBA00022777"/>
    </source>
</evidence>
<reference evidence="11 12" key="1">
    <citation type="journal article" date="2023" name="Genome Announc.">
        <title>Pan-Genome Analyses of the Genus Cohnella and Proposal of the Novel Species Cohnella silvisoli sp. nov., Isolated from Forest Soil.</title>
        <authorList>
            <person name="Wang C."/>
            <person name="Mao L."/>
            <person name="Bao G."/>
            <person name="Zhu H."/>
        </authorList>
    </citation>
    <scope>NUCLEOTIDE SEQUENCE [LARGE SCALE GENOMIC DNA]</scope>
    <source>
        <strain evidence="11 12">NL03-T5-1</strain>
    </source>
</reference>
<dbReference type="Proteomes" id="UP001493487">
    <property type="component" value="Unassembled WGS sequence"/>
</dbReference>
<keyword evidence="6" id="KW-0418">Kinase</keyword>
<feature type="transmembrane region" description="Helical" evidence="9">
    <location>
        <begin position="162"/>
        <end position="186"/>
    </location>
</feature>
<organism evidence="11 12">
    <name type="scientific">Cohnella silvisoli</name>
    <dbReference type="NCBI Taxonomy" id="2873699"/>
    <lineage>
        <taxon>Bacteria</taxon>
        <taxon>Bacillati</taxon>
        <taxon>Bacillota</taxon>
        <taxon>Bacilli</taxon>
        <taxon>Bacillales</taxon>
        <taxon>Paenibacillaceae</taxon>
        <taxon>Cohnella</taxon>
    </lineage>
</organism>
<feature type="transmembrane region" description="Helical" evidence="9">
    <location>
        <begin position="128"/>
        <end position="150"/>
    </location>
</feature>
<name>A0ABV1KUF6_9BACL</name>
<gene>
    <name evidence="11" type="ORF">QJS35_12455</name>
</gene>
<dbReference type="PROSITE" id="PS50109">
    <property type="entry name" value="HIS_KIN"/>
    <property type="match status" value="1"/>
</dbReference>
<keyword evidence="4" id="KW-0808">Transferase</keyword>
<evidence type="ECO:0000259" key="10">
    <source>
        <dbReference type="PROSITE" id="PS50109"/>
    </source>
</evidence>
<evidence type="ECO:0000256" key="5">
    <source>
        <dbReference type="ARBA" id="ARBA00022741"/>
    </source>
</evidence>
<keyword evidence="5" id="KW-0547">Nucleotide-binding</keyword>
<dbReference type="CDD" id="cd00075">
    <property type="entry name" value="HATPase"/>
    <property type="match status" value="1"/>
</dbReference>
<dbReference type="GO" id="GO:0005524">
    <property type="term" value="F:ATP binding"/>
    <property type="evidence" value="ECO:0007669"/>
    <property type="project" value="UniProtKB-KW"/>
</dbReference>
<dbReference type="PRINTS" id="PR00344">
    <property type="entry name" value="BCTRLSENSOR"/>
</dbReference>
<evidence type="ECO:0000256" key="9">
    <source>
        <dbReference type="SAM" id="Phobius"/>
    </source>
</evidence>
<proteinExistence type="predicted"/>
<evidence type="ECO:0000256" key="7">
    <source>
        <dbReference type="ARBA" id="ARBA00022840"/>
    </source>
</evidence>
<dbReference type="Gene3D" id="3.30.565.10">
    <property type="entry name" value="Histidine kinase-like ATPase, C-terminal domain"/>
    <property type="match status" value="1"/>
</dbReference>
<dbReference type="InterPro" id="IPR003594">
    <property type="entry name" value="HATPase_dom"/>
</dbReference>
<comment type="catalytic activity">
    <reaction evidence="1">
        <text>ATP + protein L-histidine = ADP + protein N-phospho-L-histidine.</text>
        <dbReference type="EC" id="2.7.13.3"/>
    </reaction>
</comment>
<keyword evidence="12" id="KW-1185">Reference proteome</keyword>
<dbReference type="EC" id="2.7.13.3" evidence="2"/>
<dbReference type="SMART" id="SM00387">
    <property type="entry name" value="HATPase_c"/>
    <property type="match status" value="1"/>
</dbReference>
<dbReference type="InterPro" id="IPR036890">
    <property type="entry name" value="HATPase_C_sf"/>
</dbReference>
<accession>A0ABV1KUF6</accession>
<feature type="domain" description="Histidine kinase" evidence="10">
    <location>
        <begin position="240"/>
        <end position="449"/>
    </location>
</feature>
<keyword evidence="9" id="KW-0812">Transmembrane</keyword>
<feature type="transmembrane region" description="Helical" evidence="9">
    <location>
        <begin position="28"/>
        <end position="49"/>
    </location>
</feature>
<feature type="transmembrane region" description="Helical" evidence="9">
    <location>
        <begin position="103"/>
        <end position="122"/>
    </location>
</feature>
<keyword evidence="9" id="KW-0472">Membrane</keyword>
<dbReference type="InterPro" id="IPR004358">
    <property type="entry name" value="Sig_transdc_His_kin-like_C"/>
</dbReference>
<evidence type="ECO:0000313" key="11">
    <source>
        <dbReference type="EMBL" id="MEQ4483206.1"/>
    </source>
</evidence>
<protein>
    <recommendedName>
        <fullName evidence="2">histidine kinase</fullName>
        <ecNumber evidence="2">2.7.13.3</ecNumber>
    </recommendedName>
</protein>
<keyword evidence="7 11" id="KW-0067">ATP-binding</keyword>
<evidence type="ECO:0000256" key="3">
    <source>
        <dbReference type="ARBA" id="ARBA00022553"/>
    </source>
</evidence>
<dbReference type="PANTHER" id="PTHR43065">
    <property type="entry name" value="SENSOR HISTIDINE KINASE"/>
    <property type="match status" value="1"/>
</dbReference>
<evidence type="ECO:0000313" key="12">
    <source>
        <dbReference type="Proteomes" id="UP001493487"/>
    </source>
</evidence>
<dbReference type="RefSeq" id="WP_232184338.1">
    <property type="nucleotide sequence ID" value="NZ_JAIOAP010000002.1"/>
</dbReference>
<dbReference type="EMBL" id="JASKHM010000006">
    <property type="protein sequence ID" value="MEQ4483206.1"/>
    <property type="molecule type" value="Genomic_DNA"/>
</dbReference>
<dbReference type="InterPro" id="IPR005467">
    <property type="entry name" value="His_kinase_dom"/>
</dbReference>
<feature type="transmembrane region" description="Helical" evidence="9">
    <location>
        <begin position="192"/>
        <end position="216"/>
    </location>
</feature>
<keyword evidence="8" id="KW-0902">Two-component regulatory system</keyword>
<keyword evidence="9" id="KW-1133">Transmembrane helix</keyword>
<dbReference type="Pfam" id="PF02518">
    <property type="entry name" value="HATPase_c"/>
    <property type="match status" value="1"/>
</dbReference>
<evidence type="ECO:0000256" key="8">
    <source>
        <dbReference type="ARBA" id="ARBA00023012"/>
    </source>
</evidence>
<evidence type="ECO:0000256" key="1">
    <source>
        <dbReference type="ARBA" id="ARBA00000085"/>
    </source>
</evidence>
<evidence type="ECO:0000256" key="2">
    <source>
        <dbReference type="ARBA" id="ARBA00012438"/>
    </source>
</evidence>
<comment type="caution">
    <text evidence="11">The sequence shown here is derived from an EMBL/GenBank/DDBJ whole genome shotgun (WGS) entry which is preliminary data.</text>
</comment>
<evidence type="ECO:0000256" key="4">
    <source>
        <dbReference type="ARBA" id="ARBA00022679"/>
    </source>
</evidence>
<dbReference type="PANTHER" id="PTHR43065:SF10">
    <property type="entry name" value="PEROXIDE STRESS-ACTIVATED HISTIDINE KINASE MAK3"/>
    <property type="match status" value="1"/>
</dbReference>